<evidence type="ECO:0000313" key="3">
    <source>
        <dbReference type="Proteomes" id="UP001152795"/>
    </source>
</evidence>
<accession>A0A6S7JA84</accession>
<dbReference type="Proteomes" id="UP001152795">
    <property type="component" value="Unassembled WGS sequence"/>
</dbReference>
<protein>
    <submittedName>
        <fullName evidence="2">Uncharacterized protein</fullName>
    </submittedName>
</protein>
<sequence>MAWQQYSYIQKEQARKTEQLDALVDELDDCIFETVGFDKAAIRQHIIDIMNERRQSVRNGYDYTLTSSLDEGSTSEDNNNTQSHNSETQDPNDLETQDPNDLETQDNSETDQLTTLPSFFDKIGNSKGHQKENELSLEDCKIIVTVAFGAIKYSDVPRSWITPLLKKYMHSVPSTMSKDNAVRKLAPELIDRKIVEVTSEPGDCNISRCMVKRLQKL</sequence>
<feature type="region of interest" description="Disordered" evidence="1">
    <location>
        <begin position="64"/>
        <end position="113"/>
    </location>
</feature>
<dbReference type="EMBL" id="CACRXK020014579">
    <property type="protein sequence ID" value="CAB4027061.1"/>
    <property type="molecule type" value="Genomic_DNA"/>
</dbReference>
<evidence type="ECO:0000256" key="1">
    <source>
        <dbReference type="SAM" id="MobiDB-lite"/>
    </source>
</evidence>
<feature type="compositionally biased region" description="Acidic residues" evidence="1">
    <location>
        <begin position="90"/>
        <end position="109"/>
    </location>
</feature>
<dbReference type="OrthoDB" id="5990336at2759"/>
<feature type="compositionally biased region" description="Polar residues" evidence="1">
    <location>
        <begin position="64"/>
        <end position="89"/>
    </location>
</feature>
<keyword evidence="3" id="KW-1185">Reference proteome</keyword>
<proteinExistence type="predicted"/>
<dbReference type="AlphaFoldDB" id="A0A6S7JA84"/>
<gene>
    <name evidence="2" type="ORF">PACLA_8A073235</name>
</gene>
<reference evidence="2" key="1">
    <citation type="submission" date="2020-04" db="EMBL/GenBank/DDBJ databases">
        <authorList>
            <person name="Alioto T."/>
            <person name="Alioto T."/>
            <person name="Gomez Garrido J."/>
        </authorList>
    </citation>
    <scope>NUCLEOTIDE SEQUENCE</scope>
    <source>
        <strain evidence="2">A484AB</strain>
    </source>
</reference>
<comment type="caution">
    <text evidence="2">The sequence shown here is derived from an EMBL/GenBank/DDBJ whole genome shotgun (WGS) entry which is preliminary data.</text>
</comment>
<evidence type="ECO:0000313" key="2">
    <source>
        <dbReference type="EMBL" id="CAB4027061.1"/>
    </source>
</evidence>
<organism evidence="2 3">
    <name type="scientific">Paramuricea clavata</name>
    <name type="common">Red gorgonian</name>
    <name type="synonym">Violescent sea-whip</name>
    <dbReference type="NCBI Taxonomy" id="317549"/>
    <lineage>
        <taxon>Eukaryota</taxon>
        <taxon>Metazoa</taxon>
        <taxon>Cnidaria</taxon>
        <taxon>Anthozoa</taxon>
        <taxon>Octocorallia</taxon>
        <taxon>Malacalcyonacea</taxon>
        <taxon>Plexauridae</taxon>
        <taxon>Paramuricea</taxon>
    </lineage>
</organism>
<name>A0A6S7JA84_PARCT</name>